<dbReference type="InterPro" id="IPR050267">
    <property type="entry name" value="Anti-sigma-factor_SerPK"/>
</dbReference>
<keyword evidence="4" id="KW-0067">ATP-binding</keyword>
<protein>
    <submittedName>
        <fullName evidence="4">ATP-binding protein</fullName>
    </submittedName>
</protein>
<dbReference type="InterPro" id="IPR003594">
    <property type="entry name" value="HATPase_dom"/>
</dbReference>
<name>A0ABZ1TNV6_STRVG</name>
<gene>
    <name evidence="4" type="ORF">OG517_37640</name>
</gene>
<evidence type="ECO:0000256" key="2">
    <source>
        <dbReference type="SAM" id="MobiDB-lite"/>
    </source>
</evidence>
<dbReference type="CDD" id="cd16936">
    <property type="entry name" value="HATPase_RsbW-like"/>
    <property type="match status" value="1"/>
</dbReference>
<dbReference type="Gene3D" id="3.30.565.10">
    <property type="entry name" value="Histidine kinase-like ATPase, C-terminal domain"/>
    <property type="match status" value="1"/>
</dbReference>
<dbReference type="PANTHER" id="PTHR35526:SF3">
    <property type="entry name" value="ANTI-SIGMA-F FACTOR RSBW"/>
    <property type="match status" value="1"/>
</dbReference>
<keyword evidence="1" id="KW-0723">Serine/threonine-protein kinase</keyword>
<dbReference type="GO" id="GO:0005524">
    <property type="term" value="F:ATP binding"/>
    <property type="evidence" value="ECO:0007669"/>
    <property type="project" value="UniProtKB-KW"/>
</dbReference>
<evidence type="ECO:0000256" key="1">
    <source>
        <dbReference type="ARBA" id="ARBA00022527"/>
    </source>
</evidence>
<feature type="domain" description="Histidine kinase/HSP90-like ATPase" evidence="3">
    <location>
        <begin position="50"/>
        <end position="163"/>
    </location>
</feature>
<dbReference type="PANTHER" id="PTHR35526">
    <property type="entry name" value="ANTI-SIGMA-F FACTOR RSBW-RELATED"/>
    <property type="match status" value="1"/>
</dbReference>
<keyword evidence="5" id="KW-1185">Reference proteome</keyword>
<keyword evidence="1" id="KW-0418">Kinase</keyword>
<evidence type="ECO:0000313" key="4">
    <source>
        <dbReference type="EMBL" id="WUQ16691.1"/>
    </source>
</evidence>
<reference evidence="4" key="1">
    <citation type="submission" date="2022-10" db="EMBL/GenBank/DDBJ databases">
        <title>The complete genomes of actinobacterial strains from the NBC collection.</title>
        <authorList>
            <person name="Joergensen T.S."/>
            <person name="Alvarez Arevalo M."/>
            <person name="Sterndorff E.B."/>
            <person name="Faurdal D."/>
            <person name="Vuksanovic O."/>
            <person name="Mourched A.-S."/>
            <person name="Charusanti P."/>
            <person name="Shaw S."/>
            <person name="Blin K."/>
            <person name="Weber T."/>
        </authorList>
    </citation>
    <scope>NUCLEOTIDE SEQUENCE</scope>
    <source>
        <strain evidence="4">NBC_00248</strain>
    </source>
</reference>
<evidence type="ECO:0000313" key="5">
    <source>
        <dbReference type="Proteomes" id="UP001432039"/>
    </source>
</evidence>
<feature type="region of interest" description="Disordered" evidence="2">
    <location>
        <begin position="1"/>
        <end position="31"/>
    </location>
</feature>
<evidence type="ECO:0000259" key="3">
    <source>
        <dbReference type="Pfam" id="PF13581"/>
    </source>
</evidence>
<dbReference type="RefSeq" id="WP_328964950.1">
    <property type="nucleotide sequence ID" value="NZ_CP108090.1"/>
</dbReference>
<dbReference type="Proteomes" id="UP001432039">
    <property type="component" value="Chromosome"/>
</dbReference>
<accession>A0ABZ1TNV6</accession>
<sequence>MNIHATTVPVRSCGNRYPTRDPAPGPGAAETVAVPEPRRTRPLLGAVFVAAEKNMVREVRHFTSSLLAFWGVAACDRESALLIVGELGANAAQYGGAELAVRLSLEGVTLRIDVRDCAPLPCARPSGFTARPAGECGRGLTIVDHLADHVETMTSGEGHMVRVDLRLTPPAPHGGR</sequence>
<dbReference type="InterPro" id="IPR036890">
    <property type="entry name" value="HATPase_C_sf"/>
</dbReference>
<dbReference type="Pfam" id="PF13581">
    <property type="entry name" value="HATPase_c_2"/>
    <property type="match status" value="1"/>
</dbReference>
<dbReference type="SUPFAM" id="SSF55874">
    <property type="entry name" value="ATPase domain of HSP90 chaperone/DNA topoisomerase II/histidine kinase"/>
    <property type="match status" value="1"/>
</dbReference>
<keyword evidence="1" id="KW-0808">Transferase</keyword>
<keyword evidence="4" id="KW-0547">Nucleotide-binding</keyword>
<organism evidence="4 5">
    <name type="scientific">Streptomyces virginiae</name>
    <name type="common">Streptomyces cinnamonensis</name>
    <dbReference type="NCBI Taxonomy" id="1961"/>
    <lineage>
        <taxon>Bacteria</taxon>
        <taxon>Bacillati</taxon>
        <taxon>Actinomycetota</taxon>
        <taxon>Actinomycetes</taxon>
        <taxon>Kitasatosporales</taxon>
        <taxon>Streptomycetaceae</taxon>
        <taxon>Streptomyces</taxon>
    </lineage>
</organism>
<dbReference type="EMBL" id="CP108090">
    <property type="protein sequence ID" value="WUQ16691.1"/>
    <property type="molecule type" value="Genomic_DNA"/>
</dbReference>
<proteinExistence type="predicted"/>